<protein>
    <submittedName>
        <fullName evidence="1">Uncharacterized protein</fullName>
    </submittedName>
</protein>
<dbReference type="Pfam" id="PF06289">
    <property type="entry name" value="FlbD"/>
    <property type="match status" value="1"/>
</dbReference>
<evidence type="ECO:0000313" key="2">
    <source>
        <dbReference type="Proteomes" id="UP000009088"/>
    </source>
</evidence>
<keyword evidence="2" id="KW-1185">Reference proteome</keyword>
<gene>
    <name evidence="1" type="ORF">HK022_60</name>
</gene>
<reference evidence="1 2" key="1">
    <citation type="journal article" date="2000" name="J. Mol. Biol.">
        <title>Genomic sequences of bacteriophages HK97 and HK022: pervasive genetic mosaicism in the lambdoid bacteriophages.</title>
        <authorList>
            <person name="Juhala R.J."/>
            <person name="Ford M.E."/>
            <person name="Duda R.L."/>
            <person name="Youlton A."/>
            <person name="Hatfull G.F."/>
            <person name="Hendrix R.W."/>
        </authorList>
    </citation>
    <scope>NUCLEOTIDE SEQUENCE</scope>
</reference>
<accession>A0A2I6PIF4</accession>
<sequence length="84" mass="9353">MPFIKLTMQCSIYQPPSTGVIESTRSAYEPLYVNSDNIETLFEAGITIVRMASGERFDVIEKPEAILALINPCVQKVSNEETNV</sequence>
<dbReference type="InterPro" id="IPR009384">
    <property type="entry name" value="SwrD-like"/>
</dbReference>
<dbReference type="Proteomes" id="UP000009088">
    <property type="component" value="Segment"/>
</dbReference>
<evidence type="ECO:0000313" key="1">
    <source>
        <dbReference type="EMBL" id="AUM59828.1"/>
    </source>
</evidence>
<proteinExistence type="predicted"/>
<name>A0A2I6PIF4_BPHK0</name>
<organism evidence="1 2">
    <name type="scientific">Escherichia phage HK022</name>
    <dbReference type="NCBI Taxonomy" id="2681618"/>
    <lineage>
        <taxon>Viruses</taxon>
        <taxon>Duplodnaviria</taxon>
        <taxon>Heunggongvirae</taxon>
        <taxon>Uroviricota</taxon>
        <taxon>Caudoviricetes</taxon>
        <taxon>Hendrixvirinae</taxon>
        <taxon>Shamshuipovirus</taxon>
        <taxon>Escherichia phage HK022</taxon>
    </lineage>
</organism>
<dbReference type="EMBL" id="AF069308">
    <property type="protein sequence ID" value="AUM59828.1"/>
    <property type="molecule type" value="Genomic_DNA"/>
</dbReference>